<dbReference type="Gene3D" id="3.40.1090.10">
    <property type="entry name" value="Cytosolic phospholipase A2 catalytic domain"/>
    <property type="match status" value="1"/>
</dbReference>
<evidence type="ECO:0008006" key="5">
    <source>
        <dbReference type="Google" id="ProtNLM"/>
    </source>
</evidence>
<dbReference type="VEuPathDB" id="FungiDB:Z519_10394"/>
<evidence type="ECO:0000313" key="3">
    <source>
        <dbReference type="EMBL" id="KIW88910.1"/>
    </source>
</evidence>
<evidence type="ECO:0000313" key="4">
    <source>
        <dbReference type="Proteomes" id="UP000053789"/>
    </source>
</evidence>
<reference evidence="3" key="1">
    <citation type="submission" date="2015-01" db="EMBL/GenBank/DDBJ databases">
        <title>The Genome Sequence of Cladophialophora bantiana CBS 173.52.</title>
        <authorList>
            <consortium name="The Broad Institute Genomics Platform"/>
            <person name="Cuomo C."/>
            <person name="de Hoog S."/>
            <person name="Gorbushina A."/>
            <person name="Stielow B."/>
            <person name="Teixiera M."/>
            <person name="Abouelleil A."/>
            <person name="Chapman S.B."/>
            <person name="Priest M."/>
            <person name="Young S.K."/>
            <person name="Wortman J."/>
            <person name="Nusbaum C."/>
            <person name="Birren B."/>
        </authorList>
    </citation>
    <scope>NUCLEOTIDE SEQUENCE [LARGE SCALE GENOMIC DNA]</scope>
    <source>
        <strain evidence="3">CBS 173.52</strain>
    </source>
</reference>
<dbReference type="PANTHER" id="PTHR24185">
    <property type="entry name" value="CALCIUM-INDEPENDENT PHOSPHOLIPASE A2-GAMMA"/>
    <property type="match status" value="1"/>
</dbReference>
<proteinExistence type="predicted"/>
<keyword evidence="4" id="KW-1185">Reference proteome</keyword>
<dbReference type="GO" id="GO:0047499">
    <property type="term" value="F:calcium-independent phospholipase A2 activity"/>
    <property type="evidence" value="ECO:0007669"/>
    <property type="project" value="TreeGrafter"/>
</dbReference>
<organism evidence="3 4">
    <name type="scientific">Cladophialophora bantiana (strain ATCC 10958 / CBS 173.52 / CDC B-1940 / NIH 8579)</name>
    <name type="common">Xylohypha bantiana</name>
    <dbReference type="NCBI Taxonomy" id="1442370"/>
    <lineage>
        <taxon>Eukaryota</taxon>
        <taxon>Fungi</taxon>
        <taxon>Dikarya</taxon>
        <taxon>Ascomycota</taxon>
        <taxon>Pezizomycotina</taxon>
        <taxon>Eurotiomycetes</taxon>
        <taxon>Chaetothyriomycetidae</taxon>
        <taxon>Chaetothyriales</taxon>
        <taxon>Herpotrichiellaceae</taxon>
        <taxon>Cladophialophora</taxon>
    </lineage>
</organism>
<dbReference type="GO" id="GO:0016042">
    <property type="term" value="P:lipid catabolic process"/>
    <property type="evidence" value="ECO:0007669"/>
    <property type="project" value="UniProtKB-KW"/>
</dbReference>
<dbReference type="HOGENOM" id="CLU_059410_0_0_1"/>
<keyword evidence="2" id="KW-0442">Lipid degradation</keyword>
<name>A0A0D2HDE5_CLAB1</name>
<dbReference type="Proteomes" id="UP000053789">
    <property type="component" value="Unassembled WGS sequence"/>
</dbReference>
<dbReference type="InterPro" id="IPR016035">
    <property type="entry name" value="Acyl_Trfase/lysoPLipase"/>
</dbReference>
<dbReference type="GeneID" id="27703322"/>
<keyword evidence="1" id="KW-0378">Hydrolase</keyword>
<dbReference type="GO" id="GO:0016020">
    <property type="term" value="C:membrane"/>
    <property type="evidence" value="ECO:0007669"/>
    <property type="project" value="TreeGrafter"/>
</dbReference>
<dbReference type="SUPFAM" id="SSF52151">
    <property type="entry name" value="FabD/lysophospholipase-like"/>
    <property type="match status" value="1"/>
</dbReference>
<sequence length="391" mass="43096">MSRQQPLKILTLDGGGLQALATLSSLNAVCRAIANQNGADRPPAPHELFDIIGGVGTGGWIALLLGRYRLDIATCTAIYMEIATKTDVEMSQSSSRRNRPFKLNQSRLLTVVGETLQRYGLDPALLPREGGTSEGGDRNSRCKYSFATGVVQRREKNKHPTYALFRSYRVQENQKGRSLEGPSPEGCRVPEVFCAAGAAKFFLTPYKIGNTVFYDEIFPQSHPISSLALDEALRLYGEDLEISVLLNIGPGIPADKDREELDLMSLGPISRLARKFSWPLGRRLSLKQKLLFVEEDEETTQKGSRLTSPSETALKLESQRREDVRARLQQMYGAPGADKYHHLGPAYSSARASLNDVHAIRLSQSGFSDMKEQSKAEAEGIVRQVWVGAAA</sequence>
<dbReference type="PANTHER" id="PTHR24185:SF1">
    <property type="entry name" value="CALCIUM-INDEPENDENT PHOSPHOLIPASE A2-GAMMA"/>
    <property type="match status" value="1"/>
</dbReference>
<protein>
    <recommendedName>
        <fullName evidence="5">PNPLA domain-containing protein</fullName>
    </recommendedName>
</protein>
<dbReference type="GO" id="GO:0019369">
    <property type="term" value="P:arachidonate metabolic process"/>
    <property type="evidence" value="ECO:0007669"/>
    <property type="project" value="TreeGrafter"/>
</dbReference>
<dbReference type="RefSeq" id="XP_016615579.1">
    <property type="nucleotide sequence ID" value="XM_016768111.1"/>
</dbReference>
<evidence type="ECO:0000256" key="1">
    <source>
        <dbReference type="ARBA" id="ARBA00022801"/>
    </source>
</evidence>
<dbReference type="EMBL" id="KN846997">
    <property type="protein sequence ID" value="KIW88910.1"/>
    <property type="molecule type" value="Genomic_DNA"/>
</dbReference>
<evidence type="ECO:0000256" key="2">
    <source>
        <dbReference type="ARBA" id="ARBA00022963"/>
    </source>
</evidence>
<gene>
    <name evidence="3" type="ORF">Z519_10394</name>
</gene>
<dbReference type="OrthoDB" id="1658288at2759"/>
<accession>A0A0D2HDE5</accession>
<dbReference type="AlphaFoldDB" id="A0A0D2HDE5"/>
<keyword evidence="2" id="KW-0443">Lipid metabolism</keyword>